<reference evidence="1" key="1">
    <citation type="submission" date="2022-02" db="EMBL/GenBank/DDBJ databases">
        <title>The genetically variable rfb locus in Leptospira is a mobile cassette and a molecular signature of serovar identity.</title>
        <authorList>
            <person name="Nieves C."/>
            <person name="Vincent A.T."/>
            <person name="Zarantonelli L."/>
            <person name="Picardeau M."/>
            <person name="Veyrier F.J."/>
            <person name="Buschiazzo A."/>
        </authorList>
    </citation>
    <scope>NUCLEOTIDE SEQUENCE</scope>
    <source>
        <strain evidence="1">IP1512017</strain>
    </source>
</reference>
<dbReference type="RefSeq" id="WP_243815669.1">
    <property type="nucleotide sequence ID" value="NZ_CP091957.1"/>
</dbReference>
<evidence type="ECO:0000313" key="2">
    <source>
        <dbReference type="Proteomes" id="UP000829829"/>
    </source>
</evidence>
<proteinExistence type="predicted"/>
<dbReference type="Proteomes" id="UP000829829">
    <property type="component" value="Chromosome 1"/>
</dbReference>
<dbReference type="AlphaFoldDB" id="A0AAE9K946"/>
<protein>
    <submittedName>
        <fullName evidence="1">Uncharacterized protein</fullName>
    </submittedName>
</protein>
<dbReference type="EMBL" id="CP091957">
    <property type="protein sequence ID" value="UOG57208.1"/>
    <property type="molecule type" value="Genomic_DNA"/>
</dbReference>
<evidence type="ECO:0000313" key="1">
    <source>
        <dbReference type="EMBL" id="UOG57208.1"/>
    </source>
</evidence>
<name>A0AAE9K946_9LEPT</name>
<sequence>MSVIIPSLRRKVILFLSVDIVGSTEYKNKAQSQNHWLRFFTIFYKDFRITFLSKIEAHSSLFQNLQLLSPKLWKSLGDELIFECEIKQHQEVQYLVKAFSDAVFDYSHNIKDKNLSLKGCAWIAGFPVINAIIIPDNDESETKDYIGPQIDIGFRISKFATELKFIISVEVLILLTKVTNILFKFYIEEPQLLKGVMGNKPYPIIWIKNEKSKETSLNQLLNKHINSTKNNELNEYCLSFLKESGKPFMPPFLENDPSFNERPNWYEEEFKKVEQILYYSEDNFGE</sequence>
<gene>
    <name evidence="1" type="ORF">MAL03_03225</name>
</gene>
<organism evidence="1 2">
    <name type="scientific">Leptospira noguchii</name>
    <dbReference type="NCBI Taxonomy" id="28182"/>
    <lineage>
        <taxon>Bacteria</taxon>
        <taxon>Pseudomonadati</taxon>
        <taxon>Spirochaetota</taxon>
        <taxon>Spirochaetia</taxon>
        <taxon>Leptospirales</taxon>
        <taxon>Leptospiraceae</taxon>
        <taxon>Leptospira</taxon>
    </lineage>
</organism>
<accession>A0AAE9K946</accession>